<dbReference type="Gene3D" id="3.40.50.150">
    <property type="entry name" value="Vaccinia Virus protein VP39"/>
    <property type="match status" value="1"/>
</dbReference>
<dbReference type="PANTHER" id="PTHR44845">
    <property type="entry name" value="CARRIER DOMAIN-CONTAINING PROTEIN"/>
    <property type="match status" value="1"/>
</dbReference>
<dbReference type="SUPFAM" id="SSF47336">
    <property type="entry name" value="ACP-like"/>
    <property type="match status" value="1"/>
</dbReference>
<keyword evidence="2" id="KW-0597">Phosphoprotein</keyword>
<comment type="caution">
    <text evidence="5">The sequence shown here is derived from an EMBL/GenBank/DDBJ whole genome shotgun (WGS) entry which is preliminary data.</text>
</comment>
<dbReference type="PANTHER" id="PTHR44845:SF6">
    <property type="entry name" value="BETA-ALANINE-ACTIVATING ENZYME"/>
    <property type="match status" value="1"/>
</dbReference>
<dbReference type="InterPro" id="IPR045851">
    <property type="entry name" value="AMP-bd_C_sf"/>
</dbReference>
<dbReference type="SUPFAM" id="SSF56801">
    <property type="entry name" value="Acetyl-CoA synthetase-like"/>
    <property type="match status" value="1"/>
</dbReference>
<dbReference type="Pfam" id="PF00550">
    <property type="entry name" value="PP-binding"/>
    <property type="match status" value="1"/>
</dbReference>
<keyword evidence="1" id="KW-0596">Phosphopantetheine</keyword>
<dbReference type="SUPFAM" id="SSF53335">
    <property type="entry name" value="S-adenosyl-L-methionine-dependent methyltransferases"/>
    <property type="match status" value="1"/>
</dbReference>
<feature type="domain" description="Carrier" evidence="4">
    <location>
        <begin position="710"/>
        <end position="785"/>
    </location>
</feature>
<dbReference type="PROSITE" id="PS50075">
    <property type="entry name" value="CARRIER"/>
    <property type="match status" value="1"/>
</dbReference>
<evidence type="ECO:0000313" key="6">
    <source>
        <dbReference type="Proteomes" id="UP001072034"/>
    </source>
</evidence>
<reference evidence="5" key="1">
    <citation type="submission" date="2022-10" db="EMBL/GenBank/DDBJ databases">
        <title>Genome sequence of Actinomyces israelii ATCC 10048.</title>
        <authorList>
            <person name="Watt R.M."/>
            <person name="Tong W.M."/>
        </authorList>
    </citation>
    <scope>NUCLEOTIDE SEQUENCE</scope>
    <source>
        <strain evidence="5">ATCC 10048</strain>
    </source>
</reference>
<dbReference type="PIRSF" id="PIRSF001617">
    <property type="entry name" value="Alpha-AR"/>
    <property type="match status" value="1"/>
</dbReference>
<dbReference type="Gene3D" id="1.10.1200.10">
    <property type="entry name" value="ACP-like"/>
    <property type="match status" value="1"/>
</dbReference>
<dbReference type="InterPro" id="IPR010080">
    <property type="entry name" value="Thioester_reductase-like_dom"/>
</dbReference>
<dbReference type="Pfam" id="PF08242">
    <property type="entry name" value="Methyltransf_12"/>
    <property type="match status" value="1"/>
</dbReference>
<dbReference type="InterPro" id="IPR000873">
    <property type="entry name" value="AMP-dep_synth/lig_dom"/>
</dbReference>
<evidence type="ECO:0000256" key="3">
    <source>
        <dbReference type="ARBA" id="ARBA00022679"/>
    </source>
</evidence>
<dbReference type="InterPro" id="IPR013120">
    <property type="entry name" value="FAR_NAD-bd"/>
</dbReference>
<dbReference type="InterPro" id="IPR036291">
    <property type="entry name" value="NAD(P)-bd_dom_sf"/>
</dbReference>
<evidence type="ECO:0000256" key="2">
    <source>
        <dbReference type="ARBA" id="ARBA00022553"/>
    </source>
</evidence>
<name>A0ABT4I5H9_9ACTO</name>
<keyword evidence="3" id="KW-0808">Transferase</keyword>
<dbReference type="Gene3D" id="3.40.50.980">
    <property type="match status" value="1"/>
</dbReference>
<dbReference type="Pfam" id="PF00501">
    <property type="entry name" value="AMP-binding"/>
    <property type="match status" value="1"/>
</dbReference>
<sequence length="1172" mass="126304">MGAVGALLHGARCAIVPEATTRRPADLRALLHDEGVTVLSQTPSAFAALDEADARADDALALRYVVLGGERLAPSILAGWSSRHPLDRVRVINMYGITETTVHVTFRTMTPEDLTRPRLSPIGRALDDLDLYLLEPGSTEPAPLGVPGELCVGGAGVALGYLNRPERTAQSFIPHPFVPGEVLYRSGDQGIKLDSTDCFYLGRYDSQVKMRGFRIELGEIESVLLACPGVQRAAVSLADAGTDRARLTAHVVAQLPEAPGRQERGRQWEGIFDAAYSADDGQGRGDFRGWRSSYTGNRIAEEEMDEWAERTVARIRALRPRRVIEIGVGTGLLLTRLLGQVESYTALNVSSEAIERLRSPSAPNLRLLHREATDLDDLPEGGFDTVIINSVVQYFPDAAYTREVIERASRLVAPGGHIFVGDVRDLRSHLTFHRSLALARMAPDAPARRALMEADLSAARDREVVLDPDYFALLAHGNSRLDGAVVRPRLDECVNEMSKYRYDVVLRAAGAGPRSPSVSPEVLEPVDDVDELSRLLGAHRGTALAMRGLVDSRPAQDLTAAGILEEGGASTVAQVRARASGTARGMTPGDALRAATALGRSARVVASREGAGLFDLLVDASPDDELWVPRRVMDPHRLANDPTVAHRQDILIRDLHDQLARKLPEYMLPSDMTVVDEIPLTVNGKTDLEALPRSAETRTARAGLDGADTAPQTATERAVAGIFASMLHLQQVGADADFFALGGHSLLVARFAYAVADELGVALPLRVIFEDSTVRGIARAIDEAASGNRHEPDLMTEAGRWTPPVPAVRTGPAGPARSLLVTGATGFLGAHVLAEALERTDAVVHCVVRARDDTGARERVETALRRYGLAVPERNRMRVCGGDLSQPHLGLTQPAYDRLVDELDLVYHVAADTTLVVPYSRLRETNVEGTSRVLELAAAAAAPVHYVSTVGVFAPTGEVRTEQSPTGPVEGLSTAYAQSKWVAEQRVLRARASGLPVSIYRPARITGSTTTGACRPDDLFWRVVLGAIQLSEVPADPGLRVDLVAVDEVAAAIVDLSVGGYVGETYHLSHGTGTSLDAVVRVLRGLGYRLGRTTMDRWLGRLKGEPGNAAASLVPLLDWQGALDVPLSSESTRRALNEVDASLRPVTDEMLARTVEFFIRTGQFPRPGTSRP</sequence>
<dbReference type="CDD" id="cd02440">
    <property type="entry name" value="AdoMet_MTases"/>
    <property type="match status" value="1"/>
</dbReference>
<evidence type="ECO:0000256" key="1">
    <source>
        <dbReference type="ARBA" id="ARBA00022450"/>
    </source>
</evidence>
<protein>
    <submittedName>
        <fullName evidence="5">Thioester reductase domain-containing protein</fullName>
    </submittedName>
</protein>
<dbReference type="Gene3D" id="3.30.300.30">
    <property type="match status" value="2"/>
</dbReference>
<dbReference type="NCBIfam" id="TIGR01746">
    <property type="entry name" value="Thioester-redct"/>
    <property type="match status" value="1"/>
</dbReference>
<gene>
    <name evidence="5" type="ORF">OHJ16_00265</name>
</gene>
<dbReference type="Pfam" id="PF07993">
    <property type="entry name" value="NAD_binding_4"/>
    <property type="match status" value="1"/>
</dbReference>
<evidence type="ECO:0000313" key="5">
    <source>
        <dbReference type="EMBL" id="MCZ0856485.1"/>
    </source>
</evidence>
<accession>A0ABT4I5H9</accession>
<organism evidence="5 6">
    <name type="scientific">Actinomyces israelii</name>
    <dbReference type="NCBI Taxonomy" id="1659"/>
    <lineage>
        <taxon>Bacteria</taxon>
        <taxon>Bacillati</taxon>
        <taxon>Actinomycetota</taxon>
        <taxon>Actinomycetes</taxon>
        <taxon>Actinomycetales</taxon>
        <taxon>Actinomycetaceae</taxon>
        <taxon>Actinomyces</taxon>
    </lineage>
</organism>
<dbReference type="InterPro" id="IPR013217">
    <property type="entry name" value="Methyltransf_12"/>
</dbReference>
<dbReference type="EMBL" id="JAPTMY010000001">
    <property type="protein sequence ID" value="MCZ0856485.1"/>
    <property type="molecule type" value="Genomic_DNA"/>
</dbReference>
<dbReference type="Gene3D" id="2.30.38.10">
    <property type="entry name" value="Luciferase, Domain 3"/>
    <property type="match status" value="1"/>
</dbReference>
<keyword evidence="6" id="KW-1185">Reference proteome</keyword>
<dbReference type="InterPro" id="IPR036736">
    <property type="entry name" value="ACP-like_sf"/>
</dbReference>
<dbReference type="SUPFAM" id="SSF51735">
    <property type="entry name" value="NAD(P)-binding Rossmann-fold domains"/>
    <property type="match status" value="1"/>
</dbReference>
<dbReference type="InterPro" id="IPR029063">
    <property type="entry name" value="SAM-dependent_MTases_sf"/>
</dbReference>
<dbReference type="Proteomes" id="UP001072034">
    <property type="component" value="Unassembled WGS sequence"/>
</dbReference>
<dbReference type="Gene3D" id="3.40.50.720">
    <property type="entry name" value="NAD(P)-binding Rossmann-like Domain"/>
    <property type="match status" value="1"/>
</dbReference>
<evidence type="ECO:0000259" key="4">
    <source>
        <dbReference type="PROSITE" id="PS50075"/>
    </source>
</evidence>
<dbReference type="CDD" id="cd05235">
    <property type="entry name" value="SDR_e1"/>
    <property type="match status" value="1"/>
</dbReference>
<proteinExistence type="predicted"/>
<dbReference type="InterPro" id="IPR009081">
    <property type="entry name" value="PP-bd_ACP"/>
</dbReference>